<dbReference type="Proteomes" id="UP001470230">
    <property type="component" value="Unassembled WGS sequence"/>
</dbReference>
<sequence length="150" mass="16902">MENSAKLRPIHYAASYGSLDAFKFLFSLDELDKTALANPGKTALHLACLNGYDKIVEFLLNDPRGFKVFDVNQADTISNLIIFFNYGETPLHLASTNRHKNVVLLLLKVDGIIIDQKDLEGKTPLDLAQERNENPVTDVLLDRYKELNLL</sequence>
<reference evidence="4 5" key="1">
    <citation type="submission" date="2024-04" db="EMBL/GenBank/DDBJ databases">
        <title>Tritrichomonas musculus Genome.</title>
        <authorList>
            <person name="Alves-Ferreira E."/>
            <person name="Grigg M."/>
            <person name="Lorenzi H."/>
            <person name="Galac M."/>
        </authorList>
    </citation>
    <scope>NUCLEOTIDE SEQUENCE [LARGE SCALE GENOMIC DNA]</scope>
    <source>
        <strain evidence="4 5">EAF2021</strain>
    </source>
</reference>
<evidence type="ECO:0000256" key="3">
    <source>
        <dbReference type="PROSITE-ProRule" id="PRU00023"/>
    </source>
</evidence>
<dbReference type="InterPro" id="IPR002110">
    <property type="entry name" value="Ankyrin_rpt"/>
</dbReference>
<evidence type="ECO:0000313" key="5">
    <source>
        <dbReference type="Proteomes" id="UP001470230"/>
    </source>
</evidence>
<dbReference type="SMART" id="SM00248">
    <property type="entry name" value="ANK"/>
    <property type="match status" value="4"/>
</dbReference>
<dbReference type="Gene3D" id="1.25.40.20">
    <property type="entry name" value="Ankyrin repeat-containing domain"/>
    <property type="match status" value="1"/>
</dbReference>
<dbReference type="PROSITE" id="PS50297">
    <property type="entry name" value="ANK_REP_REGION"/>
    <property type="match status" value="2"/>
</dbReference>
<organism evidence="4 5">
    <name type="scientific">Tritrichomonas musculus</name>
    <dbReference type="NCBI Taxonomy" id="1915356"/>
    <lineage>
        <taxon>Eukaryota</taxon>
        <taxon>Metamonada</taxon>
        <taxon>Parabasalia</taxon>
        <taxon>Tritrichomonadida</taxon>
        <taxon>Tritrichomonadidae</taxon>
        <taxon>Tritrichomonas</taxon>
    </lineage>
</organism>
<dbReference type="PANTHER" id="PTHR24198:SF165">
    <property type="entry name" value="ANKYRIN REPEAT-CONTAINING PROTEIN-RELATED"/>
    <property type="match status" value="1"/>
</dbReference>
<feature type="repeat" description="ANK" evidence="3">
    <location>
        <begin position="86"/>
        <end position="108"/>
    </location>
</feature>
<evidence type="ECO:0008006" key="6">
    <source>
        <dbReference type="Google" id="ProtNLM"/>
    </source>
</evidence>
<dbReference type="SUPFAM" id="SSF48403">
    <property type="entry name" value="Ankyrin repeat"/>
    <property type="match status" value="1"/>
</dbReference>
<accession>A0ABR2K3Q0</accession>
<evidence type="ECO:0000313" key="4">
    <source>
        <dbReference type="EMBL" id="KAK8885537.1"/>
    </source>
</evidence>
<dbReference type="Pfam" id="PF12796">
    <property type="entry name" value="Ank_2"/>
    <property type="match status" value="2"/>
</dbReference>
<keyword evidence="1" id="KW-0677">Repeat</keyword>
<comment type="caution">
    <text evidence="4">The sequence shown here is derived from an EMBL/GenBank/DDBJ whole genome shotgun (WGS) entry which is preliminary data.</text>
</comment>
<protein>
    <recommendedName>
        <fullName evidence="6">Ankyrin repeat protein</fullName>
    </recommendedName>
</protein>
<dbReference type="PANTHER" id="PTHR24198">
    <property type="entry name" value="ANKYRIN REPEAT AND PROTEIN KINASE DOMAIN-CONTAINING PROTEIN"/>
    <property type="match status" value="1"/>
</dbReference>
<feature type="repeat" description="ANK" evidence="3">
    <location>
        <begin position="39"/>
        <end position="61"/>
    </location>
</feature>
<dbReference type="EMBL" id="JAPFFF010000007">
    <property type="protein sequence ID" value="KAK8885537.1"/>
    <property type="molecule type" value="Genomic_DNA"/>
</dbReference>
<evidence type="ECO:0000256" key="2">
    <source>
        <dbReference type="ARBA" id="ARBA00023043"/>
    </source>
</evidence>
<dbReference type="PROSITE" id="PS50088">
    <property type="entry name" value="ANK_REPEAT"/>
    <property type="match status" value="2"/>
</dbReference>
<dbReference type="InterPro" id="IPR036770">
    <property type="entry name" value="Ankyrin_rpt-contain_sf"/>
</dbReference>
<name>A0ABR2K3Q0_9EUKA</name>
<keyword evidence="5" id="KW-1185">Reference proteome</keyword>
<keyword evidence="2 3" id="KW-0040">ANK repeat</keyword>
<evidence type="ECO:0000256" key="1">
    <source>
        <dbReference type="ARBA" id="ARBA00022737"/>
    </source>
</evidence>
<proteinExistence type="predicted"/>
<gene>
    <name evidence="4" type="ORF">M9Y10_040986</name>
</gene>